<dbReference type="PROSITE" id="PS50010">
    <property type="entry name" value="DH_2"/>
    <property type="match status" value="1"/>
</dbReference>
<evidence type="ECO:0000259" key="1">
    <source>
        <dbReference type="PROSITE" id="PS50010"/>
    </source>
</evidence>
<dbReference type="Proteomes" id="UP001210925">
    <property type="component" value="Unassembled WGS sequence"/>
</dbReference>
<feature type="domain" description="DH" evidence="1">
    <location>
        <begin position="171"/>
        <end position="380"/>
    </location>
</feature>
<dbReference type="InterPro" id="IPR000219">
    <property type="entry name" value="DH_dom"/>
</dbReference>
<gene>
    <name evidence="2" type="ORF">HK103_000505</name>
</gene>
<sequence>MIYQNTENQTAGLVIGIYGMLNIESPPCNSSDVSCEYFLKEYLKPFTNLDNYDPTKCVTENIDEFVATFLENATKLGDRFVENVLEIRDAIIEYNNFAIVDVFIESTGSRIWKSFQPVLDKPIDDIWNYYVDDSDYLMENGRATLTIGLLPKTRCKPTEIKPIEPKYDLHAQNGKLYEMIETEKNFVQCLEFLDFAYNEFLLHWKKAGLASQSIIKFTVIPVSNLLAAHKAYLNDLESATTPLVLCQIFQKHIKLIIPPTKEYTLAHDQLRYIKQDQLKHQKSDKNNTQMNSVEFRMFVAKIEQAWESKTGKCKYLGDELLKPTGRVIGYQNLFEALYKNSGNEKIFKDTYEISVRSAKLLNHSLVLNHMENIMQQIHVKTHANFQFTYDGERITYLTDFAANELVLYKDRFISQPVKLLIFSKFIQVLKKGKSDFVNAGHLMLKDIHVCKTREGIALIQDEKCLFIELEATKAKEFLGLVQHLKIRDTNLKKQPSFVENEEHTIYYRLLHDRKMIENHDATILLLEEEVDYTSIVESLNSNILIVVAVNSEGKFKLVTRVNRQSPVNSISLNIPEEYEWKCFPEFRADLAATLQNAKYIKSTSPKFTIPRDKEAVKNIVKQLMSNLVVKSQLPDSHARMKSTQSFRSLAPSTNSIQQLFHKFSIKRRNTSIATGNSKLAPSVSTSVSFRKEGRVGILKNIKTIFKKETSNFDVLKSITDILQTFITTRIREKPALPPSNQLIDETRVSQFISSIIKGKQVNITNFSSQFLVYSIITFFKTRRQLLFSNEDKRYMLNSVDSQMSDQEIIIVLKEYLLKHFTRMQLDLYETFFSQINELIIGAFDVGDMGMYLFATEESDKETANVIFDNFLFHCHSMFKLPNSDDTKSVFSFTEKEEEQGRLVEYESLAVYQSAIFHTRDLQIPTLVDSGYIEIKFEFNEKRQQLQIQEEDTLVDLVKLSTSSSLDIDFIDSMKAPQAMDEMIKSFSKPIEVTSDFFIKTISSINE</sequence>
<name>A0AAD5UBV3_9FUNG</name>
<dbReference type="InterPro" id="IPR035899">
    <property type="entry name" value="DBL_dom_sf"/>
</dbReference>
<comment type="caution">
    <text evidence="2">The sequence shown here is derived from an EMBL/GenBank/DDBJ whole genome shotgun (WGS) entry which is preliminary data.</text>
</comment>
<dbReference type="SUPFAM" id="SSF48065">
    <property type="entry name" value="DBL homology domain (DH-domain)"/>
    <property type="match status" value="1"/>
</dbReference>
<dbReference type="AlphaFoldDB" id="A0AAD5UBV3"/>
<proteinExistence type="predicted"/>
<organism evidence="2 3">
    <name type="scientific">Boothiomyces macroporosus</name>
    <dbReference type="NCBI Taxonomy" id="261099"/>
    <lineage>
        <taxon>Eukaryota</taxon>
        <taxon>Fungi</taxon>
        <taxon>Fungi incertae sedis</taxon>
        <taxon>Chytridiomycota</taxon>
        <taxon>Chytridiomycota incertae sedis</taxon>
        <taxon>Chytridiomycetes</taxon>
        <taxon>Rhizophydiales</taxon>
        <taxon>Terramycetaceae</taxon>
        <taxon>Boothiomyces</taxon>
    </lineage>
</organism>
<protein>
    <recommendedName>
        <fullName evidence="1">DH domain-containing protein</fullName>
    </recommendedName>
</protein>
<accession>A0AAD5UBV3</accession>
<dbReference type="EMBL" id="JADGKB010000108">
    <property type="protein sequence ID" value="KAJ3253473.1"/>
    <property type="molecule type" value="Genomic_DNA"/>
</dbReference>
<evidence type="ECO:0000313" key="3">
    <source>
        <dbReference type="Proteomes" id="UP001210925"/>
    </source>
</evidence>
<dbReference type="Pfam" id="PF00621">
    <property type="entry name" value="RhoGEF"/>
    <property type="match status" value="1"/>
</dbReference>
<evidence type="ECO:0000313" key="2">
    <source>
        <dbReference type="EMBL" id="KAJ3253473.1"/>
    </source>
</evidence>
<dbReference type="GO" id="GO:0005085">
    <property type="term" value="F:guanyl-nucleotide exchange factor activity"/>
    <property type="evidence" value="ECO:0007669"/>
    <property type="project" value="InterPro"/>
</dbReference>
<dbReference type="Gene3D" id="1.20.900.10">
    <property type="entry name" value="Dbl homology (DH) domain"/>
    <property type="match status" value="1"/>
</dbReference>
<reference evidence="2" key="1">
    <citation type="submission" date="2020-05" db="EMBL/GenBank/DDBJ databases">
        <title>Phylogenomic resolution of chytrid fungi.</title>
        <authorList>
            <person name="Stajich J.E."/>
            <person name="Amses K."/>
            <person name="Simmons R."/>
            <person name="Seto K."/>
            <person name="Myers J."/>
            <person name="Bonds A."/>
            <person name="Quandt C.A."/>
            <person name="Barry K."/>
            <person name="Liu P."/>
            <person name="Grigoriev I."/>
            <person name="Longcore J.E."/>
            <person name="James T.Y."/>
        </authorList>
    </citation>
    <scope>NUCLEOTIDE SEQUENCE</scope>
    <source>
        <strain evidence="2">PLAUS21</strain>
    </source>
</reference>
<keyword evidence="3" id="KW-1185">Reference proteome</keyword>